<accession>A0AAX0WUD1</accession>
<evidence type="ECO:0008006" key="3">
    <source>
        <dbReference type="Google" id="ProtNLM"/>
    </source>
</evidence>
<dbReference type="RefSeq" id="WP_058388498.1">
    <property type="nucleotide sequence ID" value="NZ_CAAAHR010000004.1"/>
</dbReference>
<evidence type="ECO:0000313" key="2">
    <source>
        <dbReference type="Proteomes" id="UP000192511"/>
    </source>
</evidence>
<gene>
    <name evidence="1" type="ORF">A6J39_011425</name>
</gene>
<comment type="caution">
    <text evidence="1">The sequence shown here is derived from an EMBL/GenBank/DDBJ whole genome shotgun (WGS) entry which is preliminary data.</text>
</comment>
<sequence>MFVKKEIKTKKLQGFYLKKSEKTKFGGKGEGGVFRDKSTGKDYLVKRISCPGWELPQKKAMNWRSWDEILAARFLKAAGVLVPNMFAVEDEQGLIYVASSKLPGVKNCLKDTFQTLPQASRDLVLASHLMHCWLGNRDLVNNTGENFVVDTDNRIFNVDLGAALFSGFRSVVQGQDDVNFNENSIAPFLLHSTNKRFGIFKTRGGSDTPALNIKSVKHFFSELFQSEQSERKYLLQGALMIAQFGDQDIEDLVNSTGHTAEDKNIRINVLKARKVKILEYVQNKYGKNALQEEQIALNLQRIFHKYGIFNKYEKKGGGSDAIVSFTSQYTNALKPNVKINLDGTIIIQVDKQPYPRIFPILQRLAGENAIDNTPNVKITMPIDEFVAALQIDVIENSLQIFFSSFGYLSSVKDEFHRYAYKGDGFDGFRPRVNVRNDTTTAIALPPEADPQHIIQHLCEQFKIAPSNMEIEESVLLIKGISLSQLASYLMKNTGVRKTAVVSEDQQGKILAGKLDPVKKGFSGFATAGGNSTYPYNPSRAAREEGAEEFGHSIKIDAPLIPIGSTLPNKKKNIFLVQPGGTALIADSHIDYKEFQDQSIKYYNFSEFRASYIKDKTKFDRTSVDLYLRHYQRELQKSLNELGIDNVLVHISKKPQSLGKIILKPSIESYNFSSGQVRPMNNKCKKLMEELLGKGKFQCVVKQSQQGNNKKALVVSRECLVLHDQINPAQFHQRLTAKILEVQAGVKPKTFDKHVLEVDRQTNDLETLRTTLIEKVDNYLTWRTNKDLDDGRGYELGFFSKVRHYSAFGQNRAEQLRKKLIEGKTPEVLIVHLKEHFDNYSTLHNHSLDTYLLEGILEQKTLLHFGDDFNLRDTNDRIKLRDQIKSYKLDNTAHDQMLYT</sequence>
<reference evidence="1" key="1">
    <citation type="submission" date="2017-12" db="EMBL/GenBank/DDBJ databases">
        <title>FDA dAtabase for Regulatory Grade micrObial Sequences (FDA-ARGOS): Supporting development and validation of Infectious Disease Dx tests.</title>
        <authorList>
            <person name="Kerrigan L."/>
            <person name="Tallon L.J."/>
            <person name="Sadzewicz L."/>
            <person name="Sengamalay N."/>
            <person name="Ott S."/>
            <person name="Godinez A."/>
            <person name="Nagaraj S."/>
            <person name="Vavikolanu K."/>
            <person name="Vyas G."/>
            <person name="Nadendla S."/>
            <person name="Aluvathingal J."/>
            <person name="Sichtig H."/>
        </authorList>
    </citation>
    <scope>NUCLEOTIDE SEQUENCE [LARGE SCALE GENOMIC DNA]</scope>
    <source>
        <strain evidence="1">FDAARGOS_200</strain>
    </source>
</reference>
<protein>
    <recommendedName>
        <fullName evidence="3">Protein kinase domain-containing protein</fullName>
    </recommendedName>
</protein>
<organism evidence="1 2">
    <name type="scientific">Legionella anisa</name>
    <dbReference type="NCBI Taxonomy" id="28082"/>
    <lineage>
        <taxon>Bacteria</taxon>
        <taxon>Pseudomonadati</taxon>
        <taxon>Pseudomonadota</taxon>
        <taxon>Gammaproteobacteria</taxon>
        <taxon>Legionellales</taxon>
        <taxon>Legionellaceae</taxon>
        <taxon>Legionella</taxon>
    </lineage>
</organism>
<dbReference type="Proteomes" id="UP000192511">
    <property type="component" value="Unassembled WGS sequence"/>
</dbReference>
<name>A0AAX0WUD1_9GAMM</name>
<dbReference type="AlphaFoldDB" id="A0AAX0WUD1"/>
<proteinExistence type="predicted"/>
<evidence type="ECO:0000313" key="1">
    <source>
        <dbReference type="EMBL" id="PNL61770.1"/>
    </source>
</evidence>
<dbReference type="EMBL" id="NBTX02000004">
    <property type="protein sequence ID" value="PNL61770.1"/>
    <property type="molecule type" value="Genomic_DNA"/>
</dbReference>
<dbReference type="GeneID" id="98065901"/>
<keyword evidence="2" id="KW-1185">Reference proteome</keyword>